<dbReference type="Proteomes" id="UP000054653">
    <property type="component" value="Unassembled WGS sequence"/>
</dbReference>
<gene>
    <name evidence="2" type="ORF">T03_5507</name>
</gene>
<name>A0A0V1C4X1_TRIBR</name>
<keyword evidence="3" id="KW-1185">Reference proteome</keyword>
<evidence type="ECO:0000256" key="1">
    <source>
        <dbReference type="SAM" id="MobiDB-lite"/>
    </source>
</evidence>
<feature type="compositionally biased region" description="Basic and acidic residues" evidence="1">
    <location>
        <begin position="78"/>
        <end position="90"/>
    </location>
</feature>
<comment type="caution">
    <text evidence="2">The sequence shown here is derived from an EMBL/GenBank/DDBJ whole genome shotgun (WGS) entry which is preliminary data.</text>
</comment>
<organism evidence="2 3">
    <name type="scientific">Trichinella britovi</name>
    <name type="common">Parasitic roundworm</name>
    <dbReference type="NCBI Taxonomy" id="45882"/>
    <lineage>
        <taxon>Eukaryota</taxon>
        <taxon>Metazoa</taxon>
        <taxon>Ecdysozoa</taxon>
        <taxon>Nematoda</taxon>
        <taxon>Enoplea</taxon>
        <taxon>Dorylaimia</taxon>
        <taxon>Trichinellida</taxon>
        <taxon>Trichinellidae</taxon>
        <taxon>Trichinella</taxon>
    </lineage>
</organism>
<dbReference type="EMBL" id="JYDI01000670">
    <property type="protein sequence ID" value="KRY44240.1"/>
    <property type="molecule type" value="Genomic_DNA"/>
</dbReference>
<reference evidence="2 3" key="1">
    <citation type="submission" date="2015-01" db="EMBL/GenBank/DDBJ databases">
        <title>Evolution of Trichinella species and genotypes.</title>
        <authorList>
            <person name="Korhonen P.K."/>
            <person name="Edoardo P."/>
            <person name="Giuseppe L.R."/>
            <person name="Gasser R.B."/>
        </authorList>
    </citation>
    <scope>NUCLEOTIDE SEQUENCE [LARGE SCALE GENOMIC DNA]</scope>
    <source>
        <strain evidence="2">ISS120</strain>
    </source>
</reference>
<accession>A0A0V1C4X1</accession>
<feature type="region of interest" description="Disordered" evidence="1">
    <location>
        <begin position="70"/>
        <end position="94"/>
    </location>
</feature>
<evidence type="ECO:0000313" key="2">
    <source>
        <dbReference type="EMBL" id="KRY44240.1"/>
    </source>
</evidence>
<feature type="region of interest" description="Disordered" evidence="1">
    <location>
        <begin position="1"/>
        <end position="23"/>
    </location>
</feature>
<dbReference type="AlphaFoldDB" id="A0A0V1C4X1"/>
<proteinExistence type="predicted"/>
<sequence>MKADMKGQLGSTDDTNGEERRGERWAVVTLQAYAETTSHTLRHSAELSGAADVSQIGNTTMEGLWTAEKTWEPQSEEAGTRQEHTRDTAKWRPQTRDQISVAADYLKAEMVLQQMTERVLQTISRFMARQGRPPQWNYEEKRNVWSLATSRRHCVERKLLPAISERATWSASLDQ</sequence>
<protein>
    <submittedName>
        <fullName evidence="2">Uncharacterized protein</fullName>
    </submittedName>
</protein>
<evidence type="ECO:0000313" key="3">
    <source>
        <dbReference type="Proteomes" id="UP000054653"/>
    </source>
</evidence>